<evidence type="ECO:0000313" key="1">
    <source>
        <dbReference type="EMBL" id="CAD7699688.1"/>
    </source>
</evidence>
<dbReference type="AlphaFoldDB" id="A0A8S1J851"/>
<feature type="non-terminal residue" evidence="1">
    <location>
        <position position="1"/>
    </location>
</feature>
<gene>
    <name evidence="1" type="ORF">OSTQU699_LOCUS5047</name>
</gene>
<comment type="caution">
    <text evidence="1">The sequence shown here is derived from an EMBL/GenBank/DDBJ whole genome shotgun (WGS) entry which is preliminary data.</text>
</comment>
<reference evidence="1" key="1">
    <citation type="submission" date="2020-12" db="EMBL/GenBank/DDBJ databases">
        <authorList>
            <person name="Iha C."/>
        </authorList>
    </citation>
    <scope>NUCLEOTIDE SEQUENCE</scope>
</reference>
<organism evidence="1 2">
    <name type="scientific">Ostreobium quekettii</name>
    <dbReference type="NCBI Taxonomy" id="121088"/>
    <lineage>
        <taxon>Eukaryota</taxon>
        <taxon>Viridiplantae</taxon>
        <taxon>Chlorophyta</taxon>
        <taxon>core chlorophytes</taxon>
        <taxon>Ulvophyceae</taxon>
        <taxon>TCBD clade</taxon>
        <taxon>Bryopsidales</taxon>
        <taxon>Ostreobineae</taxon>
        <taxon>Ostreobiaceae</taxon>
        <taxon>Ostreobium</taxon>
    </lineage>
</organism>
<proteinExistence type="predicted"/>
<dbReference type="Proteomes" id="UP000708148">
    <property type="component" value="Unassembled WGS sequence"/>
</dbReference>
<protein>
    <submittedName>
        <fullName evidence="1">Uncharacterized protein</fullName>
    </submittedName>
</protein>
<sequence length="81" mass="8809">PSPFVSHRNYGGGFGEQPARKVIKTTIRTGEGSPRGCCRCSPRVCDRCAITPRSQCGICVFFGNLVLEANMLLFMGKSRNA</sequence>
<name>A0A8S1J851_9CHLO</name>
<dbReference type="EMBL" id="CAJHUC010001092">
    <property type="protein sequence ID" value="CAD7699688.1"/>
    <property type="molecule type" value="Genomic_DNA"/>
</dbReference>
<keyword evidence="2" id="KW-1185">Reference proteome</keyword>
<evidence type="ECO:0000313" key="2">
    <source>
        <dbReference type="Proteomes" id="UP000708148"/>
    </source>
</evidence>
<accession>A0A8S1J851</accession>